<proteinExistence type="predicted"/>
<keyword evidence="2" id="KW-1185">Reference proteome</keyword>
<dbReference type="Proteomes" id="UP000509448">
    <property type="component" value="Chromosome"/>
</dbReference>
<dbReference type="AlphaFoldDB" id="A0A4V0P1Q2"/>
<evidence type="ECO:0000313" key="1">
    <source>
        <dbReference type="EMBL" id="BBE42510.1"/>
    </source>
</evidence>
<sequence length="104" mass="11731">MGIKHEVTSFPAMTEEPKYVVEIFAVEKPDRLPSEYTEQLKGVIGPRKIAALKKEAVMCPLTNSQVPFLVCFQCPSFMRRIKGTVHCSGKEPPKWPPRPSRSDT</sequence>
<dbReference type="KEGG" id="ccai:NAS2_1121"/>
<protein>
    <submittedName>
        <fullName evidence="1">Uncharacterized protein</fullName>
    </submittedName>
</protein>
<reference evidence="1 2" key="1">
    <citation type="journal article" date="2019" name="ISME J.">
        <title>Isolation and characterization of a thermophilic sulfur- and iron-reducing thaumarchaeote from a terrestrial acidic hot spring.</title>
        <authorList>
            <person name="Kato S."/>
            <person name="Itoh T."/>
            <person name="Yuki M."/>
            <person name="Nagamori M."/>
            <person name="Ohnishi M."/>
            <person name="Uematsu K."/>
            <person name="Suzuki K."/>
            <person name="Takashina T."/>
            <person name="Ohkuma M."/>
        </authorList>
    </citation>
    <scope>NUCLEOTIDE SEQUENCE [LARGE SCALE GENOMIC DNA]</scope>
    <source>
        <strain evidence="1 2">NAS-02</strain>
    </source>
</reference>
<evidence type="ECO:0000313" key="2">
    <source>
        <dbReference type="Proteomes" id="UP000509448"/>
    </source>
</evidence>
<gene>
    <name evidence="1" type="ORF">NAS2_1121</name>
</gene>
<organism evidence="1 2">
    <name type="scientific">Conexivisphaera calida</name>
    <dbReference type="NCBI Taxonomy" id="1874277"/>
    <lineage>
        <taxon>Archaea</taxon>
        <taxon>Nitrososphaerota</taxon>
        <taxon>Conexivisphaeria</taxon>
        <taxon>Conexivisphaerales</taxon>
        <taxon>Conexivisphaeraceae</taxon>
        <taxon>Conexivisphaera</taxon>
    </lineage>
</organism>
<dbReference type="EMBL" id="AP018732">
    <property type="protein sequence ID" value="BBE42510.1"/>
    <property type="molecule type" value="Genomic_DNA"/>
</dbReference>
<name>A0A4V0P1Q2_9ARCH</name>
<accession>A0A4V0P1Q2</accession>